<accession>A0ABM8BA09</accession>
<keyword evidence="2" id="KW-0812">Transmembrane</keyword>
<dbReference type="EMBL" id="AP026798">
    <property type="protein sequence ID" value="BDR53591.1"/>
    <property type="molecule type" value="Genomic_DNA"/>
</dbReference>
<organism evidence="3 4">
    <name type="scientific">Bombiscardovia nodaiensis</name>
    <dbReference type="NCBI Taxonomy" id="2932181"/>
    <lineage>
        <taxon>Bacteria</taxon>
        <taxon>Bacillati</taxon>
        <taxon>Actinomycetota</taxon>
        <taxon>Actinomycetes</taxon>
        <taxon>Bifidobacteriales</taxon>
        <taxon>Bifidobacteriaceae</taxon>
        <taxon>Bombiscardovia</taxon>
    </lineage>
</organism>
<gene>
    <name evidence="3" type="ORF">KIM372_14980</name>
</gene>
<feature type="transmembrane region" description="Helical" evidence="2">
    <location>
        <begin position="865"/>
        <end position="887"/>
    </location>
</feature>
<feature type="region of interest" description="Disordered" evidence="1">
    <location>
        <begin position="378"/>
        <end position="425"/>
    </location>
</feature>
<keyword evidence="2" id="KW-1133">Transmembrane helix</keyword>
<reference evidence="3 4" key="1">
    <citation type="journal article" date="2023" name="Microbiol. Spectr.">
        <title>Symbiosis of Carpenter Bees with Uncharacterized Lactic Acid Bacteria Showing NAD Auxotrophy.</title>
        <authorList>
            <person name="Kawasaki S."/>
            <person name="Ozawa K."/>
            <person name="Mori T."/>
            <person name="Yamamoto A."/>
            <person name="Ito M."/>
            <person name="Ohkuma M."/>
            <person name="Sakamoto M."/>
            <person name="Matsutani M."/>
        </authorList>
    </citation>
    <scope>NUCLEOTIDE SEQUENCE [LARGE SCALE GENOMIC DNA]</scope>
    <source>
        <strain evidence="3 4">Kim37-2</strain>
    </source>
</reference>
<dbReference type="Proteomes" id="UP001321766">
    <property type="component" value="Chromosome"/>
</dbReference>
<keyword evidence="2" id="KW-0472">Membrane</keyword>
<feature type="compositionally biased region" description="Polar residues" evidence="1">
    <location>
        <begin position="378"/>
        <end position="394"/>
    </location>
</feature>
<keyword evidence="4" id="KW-1185">Reference proteome</keyword>
<evidence type="ECO:0000313" key="4">
    <source>
        <dbReference type="Proteomes" id="UP001321766"/>
    </source>
</evidence>
<proteinExistence type="predicted"/>
<protein>
    <submittedName>
        <fullName evidence="3">Uncharacterized protein</fullName>
    </submittedName>
</protein>
<evidence type="ECO:0000256" key="2">
    <source>
        <dbReference type="SAM" id="Phobius"/>
    </source>
</evidence>
<name>A0ABM8BA09_9BIFI</name>
<sequence length="901" mass="97074">MYSYRMPSYSSGRRILALLSVLFMLASPLAASLLAVRPANAQEPTLRAAPGQKVELYKLLAYNNRININEDEIRLDFVLRVPRGSVDPACGGSVAPGGKAVNRTTNNACGGLTFLYSYYGGHEGAKYWYRVMYLRTLDQSSIANGSSGAQQWAKNRDQFYTIHNVVHSGSSDYLTISLEADVAYVYNAPDTGIKKPDSSQAGGVYFPQYIYAFIGQDSGYWLDTPAAAREPGAIYGDTYFLGSDSQFSDSGVNIGEGAPVQLYTDAVSGGQSNGPISFIGWDGYPQLWSLNQANWGLVTDYGLDVSYNYANGSPLNQHFDEGVAPPRSFFVFFSSPGYDKTYYDAGTYKPYPCSTTTSFYYQWVGLKDGTQWVPVSQLTPTDQQSSGQTPSSIDLPSYLGPTSLADTPAYNAPTNGAHTPNNLLASGAAQRSDGSIDFKLAKDTDGLDGYFKLVAWPISTNADGSTTGCQADPIKQAFNPDHGIDASMSQEQIDARIARGWTVDTAYYKFELPKPDPPTIDQQWTQAYSPTLKPTITGRAPAVKGEMGVHGYDIELYREDELHPGSAILVGSQHVAASAVWSISDTNADGHNVEADDPADPAHPRKGHTRYWAQVIEHDTGTNLISEASNSADVTFYIVPDTAPHIQAVNVPHTVLGALPTGSVVRISGVATVRHPHSQLNIYASSPAAADQSIVLATLEYTGPAQGSWTWSIDLAPSKFLPQEVVDSNWLFRAVIINPAQVASPPGQMSQQVDMTPAQAADVRADHRGVLGTALNGLPGAAGGHESDVAIRIKWPDGTTTDYAQGYHSQSSGSWHVPLPRDDMPNGTALVTLKDSAGNESAELPYDFRQNPHIRVLPTTGGNDVPLFLVSCGLLAALGSTACLLTFTHKRRGPANLQMRP</sequence>
<feature type="compositionally biased region" description="Polar residues" evidence="1">
    <location>
        <begin position="412"/>
        <end position="424"/>
    </location>
</feature>
<evidence type="ECO:0000256" key="1">
    <source>
        <dbReference type="SAM" id="MobiDB-lite"/>
    </source>
</evidence>
<evidence type="ECO:0000313" key="3">
    <source>
        <dbReference type="EMBL" id="BDR53591.1"/>
    </source>
</evidence>